<dbReference type="InterPro" id="IPR018061">
    <property type="entry name" value="Retropepsins"/>
</dbReference>
<dbReference type="Pfam" id="PF00077">
    <property type="entry name" value="RVP"/>
    <property type="match status" value="1"/>
</dbReference>
<dbReference type="EMBL" id="JABANP010000088">
    <property type="protein sequence ID" value="KAF4690997.1"/>
    <property type="molecule type" value="Genomic_DNA"/>
</dbReference>
<keyword evidence="1" id="KW-0378">Hydrolase</keyword>
<dbReference type="InterPro" id="IPR021109">
    <property type="entry name" value="Peptidase_aspartic_dom_sf"/>
</dbReference>
<dbReference type="Proteomes" id="UP000541610">
    <property type="component" value="Unassembled WGS sequence"/>
</dbReference>
<dbReference type="Gene3D" id="2.40.70.10">
    <property type="entry name" value="Acid Proteases"/>
    <property type="match status" value="1"/>
</dbReference>
<dbReference type="GO" id="GO:0008270">
    <property type="term" value="F:zinc ion binding"/>
    <property type="evidence" value="ECO:0007669"/>
    <property type="project" value="InterPro"/>
</dbReference>
<evidence type="ECO:0000313" key="3">
    <source>
        <dbReference type="EMBL" id="KAF4690997.1"/>
    </source>
</evidence>
<organism evidence="3 4">
    <name type="scientific">Perkinsus olseni</name>
    <name type="common">Perkinsus atlanticus</name>
    <dbReference type="NCBI Taxonomy" id="32597"/>
    <lineage>
        <taxon>Eukaryota</taxon>
        <taxon>Sar</taxon>
        <taxon>Alveolata</taxon>
        <taxon>Perkinsozoa</taxon>
        <taxon>Perkinsea</taxon>
        <taxon>Perkinsida</taxon>
        <taxon>Perkinsidae</taxon>
        <taxon>Perkinsus</taxon>
    </lineage>
</organism>
<dbReference type="InterPro" id="IPR001995">
    <property type="entry name" value="Peptidase_A2_cat"/>
</dbReference>
<dbReference type="GO" id="GO:0003676">
    <property type="term" value="F:nucleic acid binding"/>
    <property type="evidence" value="ECO:0007669"/>
    <property type="project" value="InterPro"/>
</dbReference>
<dbReference type="InterPro" id="IPR036875">
    <property type="entry name" value="Znf_CCHC_sf"/>
</dbReference>
<evidence type="ECO:0000259" key="2">
    <source>
        <dbReference type="PROSITE" id="PS50175"/>
    </source>
</evidence>
<dbReference type="InterPro" id="IPR001878">
    <property type="entry name" value="Znf_CCHC"/>
</dbReference>
<feature type="domain" description="Peptidase A2" evidence="2">
    <location>
        <begin position="124"/>
        <end position="211"/>
    </location>
</feature>
<evidence type="ECO:0000313" key="4">
    <source>
        <dbReference type="Proteomes" id="UP000541610"/>
    </source>
</evidence>
<protein>
    <recommendedName>
        <fullName evidence="2">Peptidase A2 domain-containing protein</fullName>
    </recommendedName>
</protein>
<comment type="caution">
    <text evidence="3">The sequence shown here is derived from an EMBL/GenBank/DDBJ whole genome shotgun (WGS) entry which is preliminary data.</text>
</comment>
<dbReference type="SMART" id="SM00343">
    <property type="entry name" value="ZnF_C2HC"/>
    <property type="match status" value="2"/>
</dbReference>
<reference evidence="3 4" key="1">
    <citation type="submission" date="2020-04" db="EMBL/GenBank/DDBJ databases">
        <title>Perkinsus olseni comparative genomics.</title>
        <authorList>
            <person name="Bogema D.R."/>
        </authorList>
    </citation>
    <scope>NUCLEOTIDE SEQUENCE [LARGE SCALE GENOMIC DNA]</scope>
    <source>
        <strain evidence="3">00978-12</strain>
    </source>
</reference>
<dbReference type="GO" id="GO:0006508">
    <property type="term" value="P:proteolysis"/>
    <property type="evidence" value="ECO:0007669"/>
    <property type="project" value="InterPro"/>
</dbReference>
<dbReference type="PROSITE" id="PS50175">
    <property type="entry name" value="ASP_PROT_RETROV"/>
    <property type="match status" value="1"/>
</dbReference>
<evidence type="ECO:0000256" key="1">
    <source>
        <dbReference type="ARBA" id="ARBA00022801"/>
    </source>
</evidence>
<proteinExistence type="predicted"/>
<dbReference type="Gene3D" id="4.10.60.10">
    <property type="entry name" value="Zinc finger, CCHC-type"/>
    <property type="match status" value="1"/>
</dbReference>
<dbReference type="AlphaFoldDB" id="A0A7J6P567"/>
<accession>A0A7J6P567</accession>
<sequence length="383" mass="41270">MDCTAREPAQKANRCLICGSTKHKSKACTRRDQLTCRRCRKKGHSDSICLSSQPSSTALPARVLPDDSDPAEQIELDCSVAYAAHLHAPASQYTVNATCFQLAPPEPRLEVTIGETTASTRPTVSALLDTGATTGLISRSYVDKLLAKHTIERQRLTSIDPVVITYGNGSQAQTSTEICLPITLSPQGTLRQVHLLVVPGMKPALVFGRSVLKQLQVTLRYSSVPATAAPVPASAATLSLPDLPDAPGQDASPLHDHISSVTHLRADVTLPSWVRLDPALQIQEVLDSTDWLVVACVSDGSSQYIWCDIDDIQVSDIPVPREHPKLTSAPDAVKAEAVRLVDWSPCSRLVNSHIVPLAYTSVPSPTTILWLASALGLCSPRYR</sequence>
<dbReference type="OrthoDB" id="10492246at2759"/>
<dbReference type="SUPFAM" id="SSF57756">
    <property type="entry name" value="Retrovirus zinc finger-like domains"/>
    <property type="match status" value="1"/>
</dbReference>
<dbReference type="CDD" id="cd00303">
    <property type="entry name" value="retropepsin_like"/>
    <property type="match status" value="1"/>
</dbReference>
<dbReference type="GO" id="GO:0004190">
    <property type="term" value="F:aspartic-type endopeptidase activity"/>
    <property type="evidence" value="ECO:0007669"/>
    <property type="project" value="InterPro"/>
</dbReference>
<name>A0A7J6P567_PEROL</name>
<dbReference type="SUPFAM" id="SSF50630">
    <property type="entry name" value="Acid proteases"/>
    <property type="match status" value="1"/>
</dbReference>
<gene>
    <name evidence="3" type="ORF">FOZ60_016470</name>
</gene>